<keyword evidence="4 8" id="KW-0732">Signal</keyword>
<dbReference type="Pfam" id="PF01447">
    <property type="entry name" value="Peptidase_M4"/>
    <property type="match status" value="1"/>
</dbReference>
<dbReference type="Gene3D" id="3.10.450.490">
    <property type="match status" value="1"/>
</dbReference>
<reference evidence="13" key="1">
    <citation type="journal article" date="2019" name="Int. J. Syst. Evol. Microbiol.">
        <title>The Global Catalogue of Microorganisms (GCM) 10K type strain sequencing project: providing services to taxonomists for standard genome sequencing and annotation.</title>
        <authorList>
            <consortium name="The Broad Institute Genomics Platform"/>
            <consortium name="The Broad Institute Genome Sequencing Center for Infectious Disease"/>
            <person name="Wu L."/>
            <person name="Ma J."/>
        </authorList>
    </citation>
    <scope>NUCLEOTIDE SEQUENCE [LARGE SCALE GENOMIC DNA]</scope>
    <source>
        <strain evidence="13">KCTC 42808</strain>
    </source>
</reference>
<dbReference type="Gene3D" id="3.10.170.10">
    <property type="match status" value="1"/>
</dbReference>
<dbReference type="Pfam" id="PF02868">
    <property type="entry name" value="Peptidase_M4_C"/>
    <property type="match status" value="1"/>
</dbReference>
<keyword evidence="5" id="KW-0378">Hydrolase</keyword>
<dbReference type="InterPro" id="IPR050728">
    <property type="entry name" value="Zinc_Metalloprotease_M4"/>
</dbReference>
<keyword evidence="3" id="KW-0479">Metal-binding</keyword>
<evidence type="ECO:0000256" key="5">
    <source>
        <dbReference type="ARBA" id="ARBA00022801"/>
    </source>
</evidence>
<feature type="domain" description="Peptidase M4" evidence="9">
    <location>
        <begin position="229"/>
        <end position="378"/>
    </location>
</feature>
<comment type="caution">
    <text evidence="12">The sequence shown here is derived from an EMBL/GenBank/DDBJ whole genome shotgun (WGS) entry which is preliminary data.</text>
</comment>
<dbReference type="InterPro" id="IPR023612">
    <property type="entry name" value="Peptidase_M4"/>
</dbReference>
<evidence type="ECO:0000259" key="9">
    <source>
        <dbReference type="Pfam" id="PF01447"/>
    </source>
</evidence>
<dbReference type="InterPro" id="IPR026444">
    <property type="entry name" value="Secre_tail"/>
</dbReference>
<evidence type="ECO:0000256" key="3">
    <source>
        <dbReference type="ARBA" id="ARBA00022723"/>
    </source>
</evidence>
<evidence type="ECO:0000256" key="8">
    <source>
        <dbReference type="SAM" id="SignalP"/>
    </source>
</evidence>
<evidence type="ECO:0000256" key="7">
    <source>
        <dbReference type="ARBA" id="ARBA00023049"/>
    </source>
</evidence>
<organism evidence="12 13">
    <name type="scientific">Lacinutrix gracilariae</name>
    <dbReference type="NCBI Taxonomy" id="1747198"/>
    <lineage>
        <taxon>Bacteria</taxon>
        <taxon>Pseudomonadati</taxon>
        <taxon>Bacteroidota</taxon>
        <taxon>Flavobacteriia</taxon>
        <taxon>Flavobacteriales</taxon>
        <taxon>Flavobacteriaceae</taxon>
        <taxon>Lacinutrix</taxon>
    </lineage>
</organism>
<evidence type="ECO:0000313" key="13">
    <source>
        <dbReference type="Proteomes" id="UP001597467"/>
    </source>
</evidence>
<proteinExistence type="inferred from homology"/>
<dbReference type="Gene3D" id="1.10.390.10">
    <property type="entry name" value="Neutral Protease Domain 2"/>
    <property type="match status" value="1"/>
</dbReference>
<dbReference type="InterPro" id="IPR011096">
    <property type="entry name" value="FTP_domain"/>
</dbReference>
<dbReference type="InterPro" id="IPR027268">
    <property type="entry name" value="Peptidase_M4/M1_CTD_sf"/>
</dbReference>
<evidence type="ECO:0000259" key="10">
    <source>
        <dbReference type="Pfam" id="PF02868"/>
    </source>
</evidence>
<keyword evidence="7" id="KW-0482">Metalloprotease</keyword>
<dbReference type="EMBL" id="JBHULM010000043">
    <property type="protein sequence ID" value="MFD2543771.1"/>
    <property type="molecule type" value="Genomic_DNA"/>
</dbReference>
<evidence type="ECO:0000256" key="2">
    <source>
        <dbReference type="ARBA" id="ARBA00022670"/>
    </source>
</evidence>
<dbReference type="SUPFAM" id="SSF55486">
    <property type="entry name" value="Metalloproteases ('zincins'), catalytic domain"/>
    <property type="match status" value="1"/>
</dbReference>
<feature type="domain" description="FTP" evidence="11">
    <location>
        <begin position="74"/>
        <end position="116"/>
    </location>
</feature>
<keyword evidence="6" id="KW-0862">Zinc</keyword>
<dbReference type="InterPro" id="IPR001570">
    <property type="entry name" value="Peptidase_M4_C_domain"/>
</dbReference>
<dbReference type="Pfam" id="PF07504">
    <property type="entry name" value="FTP"/>
    <property type="match status" value="1"/>
</dbReference>
<evidence type="ECO:0000259" key="11">
    <source>
        <dbReference type="Pfam" id="PF07504"/>
    </source>
</evidence>
<feature type="domain" description="Peptidase M4 C-terminal" evidence="10">
    <location>
        <begin position="393"/>
        <end position="558"/>
    </location>
</feature>
<dbReference type="Proteomes" id="UP001597467">
    <property type="component" value="Unassembled WGS sequence"/>
</dbReference>
<feature type="chain" id="PRO_5045851711" evidence="8">
    <location>
        <begin position="22"/>
        <end position="745"/>
    </location>
</feature>
<keyword evidence="2" id="KW-0645">Protease</keyword>
<evidence type="ECO:0000256" key="1">
    <source>
        <dbReference type="ARBA" id="ARBA00009388"/>
    </source>
</evidence>
<accession>A0ABW5K7R2</accession>
<feature type="signal peptide" evidence="8">
    <location>
        <begin position="1"/>
        <end position="21"/>
    </location>
</feature>
<evidence type="ECO:0000313" key="12">
    <source>
        <dbReference type="EMBL" id="MFD2543771.1"/>
    </source>
</evidence>
<keyword evidence="13" id="KW-1185">Reference proteome</keyword>
<dbReference type="PRINTS" id="PR00730">
    <property type="entry name" value="THERMOLYSIN"/>
</dbReference>
<dbReference type="NCBIfam" id="TIGR04183">
    <property type="entry name" value="Por_Secre_tail"/>
    <property type="match status" value="1"/>
</dbReference>
<dbReference type="PANTHER" id="PTHR33794">
    <property type="entry name" value="BACILLOLYSIN"/>
    <property type="match status" value="1"/>
</dbReference>
<name>A0ABW5K7R2_9FLAO</name>
<protein>
    <submittedName>
        <fullName evidence="12">M4 family metallopeptidase</fullName>
    </submittedName>
</protein>
<evidence type="ECO:0000256" key="4">
    <source>
        <dbReference type="ARBA" id="ARBA00022729"/>
    </source>
</evidence>
<gene>
    <name evidence="12" type="ORF">ACFSSB_15700</name>
</gene>
<comment type="similarity">
    <text evidence="1">Belongs to the peptidase M4 family.</text>
</comment>
<evidence type="ECO:0000256" key="6">
    <source>
        <dbReference type="ARBA" id="ARBA00022833"/>
    </source>
</evidence>
<dbReference type="PANTHER" id="PTHR33794:SF1">
    <property type="entry name" value="BACILLOLYSIN"/>
    <property type="match status" value="1"/>
</dbReference>
<sequence length="745" mass="83348">MKTKNYILILLLVFLSNSLFAQAKKEEVISKHKNGSPSFIKLKETNVSFNKTTTESFLKKQFNLNDNISFQTKKEDVDLGITIQKQQQYYKGIKVEFGEVVLAGKNNALNHVSGNVLRIENLNTKPTLTKESALNIALQKIGSQEYAWQNLEMENFRKQLKDNPNATYYPKSELVIVDKNLLDSIPKPVLAYKMDIYSTNPLKYNYYYIDAKNGEIIFENPIINHIEGIAATRYSGTRTIETEAVGSSFKLKDNTRGSGIITYNLNHSWSYSSPTNFTDNDNNWTITEYDNTNKDNAALDAHWGAEMTYDYFLDNFNRNSYDNNGSVITGYVHYGTNYPGAFWNGVDKIMTYGDGSYPRDAIVSLDAVGHEIAHGITNHEIGTNNNSGMWSFYESGAIEESISDIWGAMVEYYVAPEKNTYSIGEDFYLNGKVLRSMDNPKTIHSYKRQPDTYLGEFYHPDSDSEDNGGVHTNSGIMNHWFYLLAEGGNGMNDNGDTYFLSGIGKEDAAKIVYRAVKYYFNSTTTFYQARELTMQAAADLFGEATTIKVANAWYAVGVGNFIPYGSHYISGPTQITPGTGGMYTLNPYVGATHYQWVIPTGCTNTYYCWEIVQGQGTNTALIHGGDIGRHNIICKIYSNDHLMASQSISVNVQNPYNGGGSGSDPCGDLGNFNGLIYPPEPCDDGNGIAATESYFSKFVVYDMSGRRVLTLNYVDSVDLNNLANGLYIIKARLNTNKVITKKILK</sequence>
<dbReference type="InterPro" id="IPR013856">
    <property type="entry name" value="Peptidase_M4_domain"/>
</dbReference>
<dbReference type="CDD" id="cd09597">
    <property type="entry name" value="M4_TLP"/>
    <property type="match status" value="1"/>
</dbReference>
<dbReference type="RefSeq" id="WP_379906011.1">
    <property type="nucleotide sequence ID" value="NZ_JBHULM010000043.1"/>
</dbReference>